<dbReference type="InterPro" id="IPR045058">
    <property type="entry name" value="GIMA/IAN/Toc"/>
</dbReference>
<protein>
    <submittedName>
        <fullName evidence="4">Translocase of chloroplast</fullName>
    </submittedName>
</protein>
<name>A0ABU6XE56_9FABA</name>
<dbReference type="CDD" id="cd01853">
    <property type="entry name" value="Toc34_like"/>
    <property type="match status" value="1"/>
</dbReference>
<dbReference type="Gene3D" id="3.40.50.300">
    <property type="entry name" value="P-loop containing nucleotide triphosphate hydrolases"/>
    <property type="match status" value="1"/>
</dbReference>
<proteinExistence type="predicted"/>
<comment type="caution">
    <text evidence="4">The sequence shown here is derived from an EMBL/GenBank/DDBJ whole genome shotgun (WGS) entry which is preliminary data.</text>
</comment>
<dbReference type="NCBIfam" id="TIGR00991">
    <property type="entry name" value="3a0901s02IAP34"/>
    <property type="match status" value="1"/>
</dbReference>
<accession>A0ABU6XE56</accession>
<evidence type="ECO:0000256" key="1">
    <source>
        <dbReference type="ARBA" id="ARBA00022741"/>
    </source>
</evidence>
<dbReference type="PROSITE" id="PS51720">
    <property type="entry name" value="G_AIG1"/>
    <property type="match status" value="1"/>
</dbReference>
<dbReference type="InterPro" id="IPR006703">
    <property type="entry name" value="G_AIG1"/>
</dbReference>
<evidence type="ECO:0000259" key="3">
    <source>
        <dbReference type="PROSITE" id="PS51720"/>
    </source>
</evidence>
<evidence type="ECO:0000313" key="5">
    <source>
        <dbReference type="Proteomes" id="UP001341840"/>
    </source>
</evidence>
<keyword evidence="1" id="KW-0547">Nucleotide-binding</keyword>
<dbReference type="EMBL" id="JASCZI010211737">
    <property type="protein sequence ID" value="MED6196320.1"/>
    <property type="molecule type" value="Genomic_DNA"/>
</dbReference>
<feature type="domain" description="AIG1-type G" evidence="3">
    <location>
        <begin position="111"/>
        <end position="335"/>
    </location>
</feature>
<sequence>MKERVIIYKNKPLVSAPLEVIKTRPSSQLGLDPSGVFKSWISWIREAVISFLPFSLSHHFPILSTLFLLHSVKHSSMASQFTREWTGINTFAPATQTKLLELLGKLKQENVNSLTILVMGKGGVGKSSTVNSIIGERVVSISPFQSEGPRPVMVSRSRAGFTLNVIDTPGLIEGGYINDMALDIIKRFLLNKTIDVLVYVDRLDAYRVDNLDKLIVKAITDSFGKAIWSKAIVALTHAQFSPPDGLSYDEFFSKRSEALMKIVRMGARIKKDAFQAVGVPVVLVENSGRCNKNDSDEKVLPNGIAWIPHLVQTITEIALNKNESVHVDKKLIEGPNPNQRGKLWIPLIFALQYFFVMKPIERLIQNDIESETKPAWELRDALSRRRNRY</sequence>
<evidence type="ECO:0000256" key="2">
    <source>
        <dbReference type="ARBA" id="ARBA00023134"/>
    </source>
</evidence>
<dbReference type="SUPFAM" id="SSF52540">
    <property type="entry name" value="P-loop containing nucleoside triphosphate hydrolases"/>
    <property type="match status" value="1"/>
</dbReference>
<dbReference type="InterPro" id="IPR027417">
    <property type="entry name" value="P-loop_NTPase"/>
</dbReference>
<keyword evidence="5" id="KW-1185">Reference proteome</keyword>
<gene>
    <name evidence="4" type="primary">TOC34_4</name>
    <name evidence="4" type="ORF">PIB30_046355</name>
</gene>
<evidence type="ECO:0000313" key="4">
    <source>
        <dbReference type="EMBL" id="MED6196320.1"/>
    </source>
</evidence>
<dbReference type="InterPro" id="IPR005688">
    <property type="entry name" value="Toc34"/>
</dbReference>
<reference evidence="4 5" key="1">
    <citation type="journal article" date="2023" name="Plants (Basel)">
        <title>Bridging the Gap: Combining Genomics and Transcriptomics Approaches to Understand Stylosanthes scabra, an Orphan Legume from the Brazilian Caatinga.</title>
        <authorList>
            <person name="Ferreira-Neto J.R.C."/>
            <person name="da Silva M.D."/>
            <person name="Binneck E."/>
            <person name="de Melo N.F."/>
            <person name="da Silva R.H."/>
            <person name="de Melo A.L.T.M."/>
            <person name="Pandolfi V."/>
            <person name="Bustamante F.O."/>
            <person name="Brasileiro-Vidal A.C."/>
            <person name="Benko-Iseppon A.M."/>
        </authorList>
    </citation>
    <scope>NUCLEOTIDE SEQUENCE [LARGE SCALE GENOMIC DNA]</scope>
    <source>
        <tissue evidence="4">Leaves</tissue>
    </source>
</reference>
<dbReference type="Pfam" id="PF04548">
    <property type="entry name" value="AIG1"/>
    <property type="match status" value="1"/>
</dbReference>
<organism evidence="4 5">
    <name type="scientific">Stylosanthes scabra</name>
    <dbReference type="NCBI Taxonomy" id="79078"/>
    <lineage>
        <taxon>Eukaryota</taxon>
        <taxon>Viridiplantae</taxon>
        <taxon>Streptophyta</taxon>
        <taxon>Embryophyta</taxon>
        <taxon>Tracheophyta</taxon>
        <taxon>Spermatophyta</taxon>
        <taxon>Magnoliopsida</taxon>
        <taxon>eudicotyledons</taxon>
        <taxon>Gunneridae</taxon>
        <taxon>Pentapetalae</taxon>
        <taxon>rosids</taxon>
        <taxon>fabids</taxon>
        <taxon>Fabales</taxon>
        <taxon>Fabaceae</taxon>
        <taxon>Papilionoideae</taxon>
        <taxon>50 kb inversion clade</taxon>
        <taxon>dalbergioids sensu lato</taxon>
        <taxon>Dalbergieae</taxon>
        <taxon>Pterocarpus clade</taxon>
        <taxon>Stylosanthes</taxon>
    </lineage>
</organism>
<keyword evidence="2" id="KW-0342">GTP-binding</keyword>
<dbReference type="PANTHER" id="PTHR10903">
    <property type="entry name" value="GTPASE, IMAP FAMILY MEMBER-RELATED"/>
    <property type="match status" value="1"/>
</dbReference>
<dbReference type="Proteomes" id="UP001341840">
    <property type="component" value="Unassembled WGS sequence"/>
</dbReference>
<dbReference type="PANTHER" id="PTHR10903:SF149">
    <property type="entry name" value="TRANSLOCASE OF CHLOROPLAST 33, CHLOROPLASTIC"/>
    <property type="match status" value="1"/>
</dbReference>